<dbReference type="AlphaFoldDB" id="A0A183FPR3"/>
<accession>A0A3P7Y3K5</accession>
<sequence>MKFFNYVRGRVAAGYGAFGKWLGDSKLMNGLIYDCNLEKRAWDSGLAQATYPESIMTQYPYRGYAVVKKEYTTTLTAYDIEMMFRDMLYNEREQLLLAYPKLSRVGCSSFSKNFTEGRKHLTIACIFDTKPPEDFKIEEPKDEFEENYCKIDNDCIYTSGSKCFEKLCYVPPHIYANGH</sequence>
<dbReference type="InterPro" id="IPR035940">
    <property type="entry name" value="CAP_sf"/>
</dbReference>
<reference evidence="3" key="2">
    <citation type="submission" date="2019-09" db="UniProtKB">
        <authorList>
            <consortium name="WormBaseParasite"/>
        </authorList>
    </citation>
    <scope>IDENTIFICATION</scope>
</reference>
<reference evidence="1 2" key="1">
    <citation type="submission" date="2018-11" db="EMBL/GenBank/DDBJ databases">
        <authorList>
            <consortium name="Pathogen Informatics"/>
        </authorList>
    </citation>
    <scope>NUCLEOTIDE SEQUENCE [LARGE SCALE GENOMIC DNA]</scope>
</reference>
<dbReference type="Proteomes" id="UP000050761">
    <property type="component" value="Unassembled WGS sequence"/>
</dbReference>
<protein>
    <submittedName>
        <fullName evidence="3">SCP domain-containing protein</fullName>
    </submittedName>
</protein>
<keyword evidence="2" id="KW-1185">Reference proteome</keyword>
<dbReference type="WBParaSite" id="HPBE_0000963501-mRNA-1">
    <property type="protein sequence ID" value="HPBE_0000963501-mRNA-1"/>
    <property type="gene ID" value="HPBE_0000963501"/>
</dbReference>
<evidence type="ECO:0000313" key="3">
    <source>
        <dbReference type="WBParaSite" id="HPBE_0000963501-mRNA-1"/>
    </source>
</evidence>
<dbReference type="OrthoDB" id="5877612at2759"/>
<organism evidence="2 3">
    <name type="scientific">Heligmosomoides polygyrus</name>
    <name type="common">Parasitic roundworm</name>
    <dbReference type="NCBI Taxonomy" id="6339"/>
    <lineage>
        <taxon>Eukaryota</taxon>
        <taxon>Metazoa</taxon>
        <taxon>Ecdysozoa</taxon>
        <taxon>Nematoda</taxon>
        <taxon>Chromadorea</taxon>
        <taxon>Rhabditida</taxon>
        <taxon>Rhabditina</taxon>
        <taxon>Rhabditomorpha</taxon>
        <taxon>Strongyloidea</taxon>
        <taxon>Heligmosomidae</taxon>
        <taxon>Heligmosomoides</taxon>
    </lineage>
</organism>
<accession>A0A183FPR3</accession>
<evidence type="ECO:0000313" key="1">
    <source>
        <dbReference type="EMBL" id="VDO81621.1"/>
    </source>
</evidence>
<dbReference type="Gene3D" id="3.40.33.10">
    <property type="entry name" value="CAP"/>
    <property type="match status" value="1"/>
</dbReference>
<evidence type="ECO:0000313" key="2">
    <source>
        <dbReference type="Proteomes" id="UP000050761"/>
    </source>
</evidence>
<name>A0A183FPR3_HELPZ</name>
<gene>
    <name evidence="1" type="ORF">HPBE_LOCUS9632</name>
</gene>
<dbReference type="EMBL" id="UZAH01026499">
    <property type="protein sequence ID" value="VDO81621.1"/>
    <property type="molecule type" value="Genomic_DNA"/>
</dbReference>
<proteinExistence type="predicted"/>